<feature type="region of interest" description="Disordered" evidence="1">
    <location>
        <begin position="22"/>
        <end position="43"/>
    </location>
</feature>
<sequence length="85" mass="9336">MTDPAYPTVDLHTLGVSFRLPRTTYASPPSATRLPSPDIPDGRRRFFGVPDIPADKSGNTEPSMCSIFAEAKKLTHHESPEFPPN</sequence>
<evidence type="ECO:0000313" key="3">
    <source>
        <dbReference type="Proteomes" id="UP001602089"/>
    </source>
</evidence>
<gene>
    <name evidence="2" type="ORF">ACFYY5_30455</name>
</gene>
<evidence type="ECO:0000256" key="1">
    <source>
        <dbReference type="SAM" id="MobiDB-lite"/>
    </source>
</evidence>
<dbReference type="Proteomes" id="UP001602089">
    <property type="component" value="Unassembled WGS sequence"/>
</dbReference>
<organism evidence="2 3">
    <name type="scientific">Nocardia elegans</name>
    <dbReference type="NCBI Taxonomy" id="300029"/>
    <lineage>
        <taxon>Bacteria</taxon>
        <taxon>Bacillati</taxon>
        <taxon>Actinomycetota</taxon>
        <taxon>Actinomycetes</taxon>
        <taxon>Mycobacteriales</taxon>
        <taxon>Nocardiaceae</taxon>
        <taxon>Nocardia</taxon>
    </lineage>
</organism>
<keyword evidence="3" id="KW-1185">Reference proteome</keyword>
<evidence type="ECO:0000313" key="2">
    <source>
        <dbReference type="EMBL" id="MFF4027180.1"/>
    </source>
</evidence>
<reference evidence="2 3" key="1">
    <citation type="submission" date="2024-10" db="EMBL/GenBank/DDBJ databases">
        <title>The Natural Products Discovery Center: Release of the First 8490 Sequenced Strains for Exploring Actinobacteria Biosynthetic Diversity.</title>
        <authorList>
            <person name="Kalkreuter E."/>
            <person name="Kautsar S.A."/>
            <person name="Yang D."/>
            <person name="Bader C.D."/>
            <person name="Teijaro C.N."/>
            <person name="Fluegel L."/>
            <person name="Davis C.M."/>
            <person name="Simpson J.R."/>
            <person name="Lauterbach L."/>
            <person name="Steele A.D."/>
            <person name="Gui C."/>
            <person name="Meng S."/>
            <person name="Li G."/>
            <person name="Viehrig K."/>
            <person name="Ye F."/>
            <person name="Su P."/>
            <person name="Kiefer A.F."/>
            <person name="Nichols A."/>
            <person name="Cepeda A.J."/>
            <person name="Yan W."/>
            <person name="Fan B."/>
            <person name="Jiang Y."/>
            <person name="Adhikari A."/>
            <person name="Zheng C.-J."/>
            <person name="Schuster L."/>
            <person name="Cowan T.M."/>
            <person name="Smanski M.J."/>
            <person name="Chevrette M.G."/>
            <person name="De Carvalho L.P.S."/>
            <person name="Shen B."/>
        </authorList>
    </citation>
    <scope>NUCLEOTIDE SEQUENCE [LARGE SCALE GENOMIC DNA]</scope>
    <source>
        <strain evidence="2 3">NPDC001867</strain>
    </source>
</reference>
<name>A0ABW6TM19_9NOCA</name>
<accession>A0ABW6TM19</accession>
<comment type="caution">
    <text evidence="2">The sequence shown here is derived from an EMBL/GenBank/DDBJ whole genome shotgun (WGS) entry which is preliminary data.</text>
</comment>
<dbReference type="RefSeq" id="WP_146165285.1">
    <property type="nucleotide sequence ID" value="NZ_JADLPS010000011.1"/>
</dbReference>
<dbReference type="EMBL" id="JBIATK010000013">
    <property type="protein sequence ID" value="MFF4027180.1"/>
    <property type="molecule type" value="Genomic_DNA"/>
</dbReference>
<proteinExistence type="predicted"/>
<protein>
    <submittedName>
        <fullName evidence="2">Uncharacterized protein</fullName>
    </submittedName>
</protein>